<dbReference type="GO" id="GO:0009360">
    <property type="term" value="C:DNA polymerase III complex"/>
    <property type="evidence" value="ECO:0007669"/>
    <property type="project" value="InterPro"/>
</dbReference>
<comment type="caution">
    <text evidence="4">The sequence shown here is derived from an EMBL/GenBank/DDBJ whole genome shotgun (WGS) entry which is preliminary data.</text>
</comment>
<dbReference type="NCBIfam" id="TIGR00678">
    <property type="entry name" value="holB"/>
    <property type="match status" value="1"/>
</dbReference>
<dbReference type="InterPro" id="IPR027417">
    <property type="entry name" value="P-loop_NTPase"/>
</dbReference>
<evidence type="ECO:0000256" key="2">
    <source>
        <dbReference type="ARBA" id="ARBA00022932"/>
    </source>
</evidence>
<dbReference type="GO" id="GO:0003887">
    <property type="term" value="F:DNA-directed DNA polymerase activity"/>
    <property type="evidence" value="ECO:0007669"/>
    <property type="project" value="UniProtKB-KW"/>
</dbReference>
<keyword evidence="5" id="KW-1185">Reference proteome</keyword>
<keyword evidence="2" id="KW-0239">DNA-directed DNA polymerase</keyword>
<dbReference type="GO" id="GO:0003677">
    <property type="term" value="F:DNA binding"/>
    <property type="evidence" value="ECO:0007669"/>
    <property type="project" value="InterPro"/>
</dbReference>
<comment type="catalytic activity">
    <reaction evidence="3">
        <text>DNA(n) + a 2'-deoxyribonucleoside 5'-triphosphate = DNA(n+1) + diphosphate</text>
        <dbReference type="Rhea" id="RHEA:22508"/>
        <dbReference type="Rhea" id="RHEA-COMP:17339"/>
        <dbReference type="Rhea" id="RHEA-COMP:17340"/>
        <dbReference type="ChEBI" id="CHEBI:33019"/>
        <dbReference type="ChEBI" id="CHEBI:61560"/>
        <dbReference type="ChEBI" id="CHEBI:173112"/>
        <dbReference type="EC" id="2.7.7.7"/>
    </reaction>
</comment>
<dbReference type="InterPro" id="IPR004622">
    <property type="entry name" value="DNA_pol_HolB"/>
</dbReference>
<dbReference type="InterPro" id="IPR050238">
    <property type="entry name" value="DNA_Rep/Repair_Clamp_Loader"/>
</dbReference>
<evidence type="ECO:0000256" key="1">
    <source>
        <dbReference type="ARBA" id="ARBA00012417"/>
    </source>
</evidence>
<dbReference type="STRING" id="1219080.VEZ01S_07_00320"/>
<dbReference type="eggNOG" id="COG0470">
    <property type="taxonomic scope" value="Bacteria"/>
</dbReference>
<evidence type="ECO:0000313" key="5">
    <source>
        <dbReference type="Proteomes" id="UP000016562"/>
    </source>
</evidence>
<dbReference type="OrthoDB" id="9811073at2"/>
<dbReference type="PANTHER" id="PTHR11669">
    <property type="entry name" value="REPLICATION FACTOR C / DNA POLYMERASE III GAMMA-TAU SUBUNIT"/>
    <property type="match status" value="1"/>
</dbReference>
<protein>
    <recommendedName>
        <fullName evidence="1">DNA-directed DNA polymerase</fullName>
        <ecNumber evidence="1">2.7.7.7</ecNumber>
    </recommendedName>
</protein>
<organism evidence="4 5">
    <name type="scientific">Vibrio ezurae NBRC 102218</name>
    <dbReference type="NCBI Taxonomy" id="1219080"/>
    <lineage>
        <taxon>Bacteria</taxon>
        <taxon>Pseudomonadati</taxon>
        <taxon>Pseudomonadota</taxon>
        <taxon>Gammaproteobacteria</taxon>
        <taxon>Vibrionales</taxon>
        <taxon>Vibrionaceae</taxon>
        <taxon>Vibrio</taxon>
    </lineage>
</organism>
<dbReference type="RefSeq" id="WP_021712566.1">
    <property type="nucleotide sequence ID" value="NZ_BATM01000007.1"/>
</dbReference>
<gene>
    <name evidence="4" type="ORF">VEZ01S_07_00320</name>
</gene>
<dbReference type="AlphaFoldDB" id="U3AYP6"/>
<keyword evidence="2" id="KW-0548">Nucleotidyltransferase</keyword>
<dbReference type="Gene3D" id="3.40.50.300">
    <property type="entry name" value="P-loop containing nucleotide triphosphate hydrolases"/>
    <property type="match status" value="1"/>
</dbReference>
<evidence type="ECO:0000256" key="3">
    <source>
        <dbReference type="ARBA" id="ARBA00049244"/>
    </source>
</evidence>
<reference evidence="4 5" key="1">
    <citation type="submission" date="2013-09" db="EMBL/GenBank/DDBJ databases">
        <title>Whole genome shotgun sequence of Vibrio ezurae NBRC 102218.</title>
        <authorList>
            <person name="Yoshida I."/>
            <person name="Hosoyama A."/>
            <person name="Numata M."/>
            <person name="Hashimoto M."/>
            <person name="Hosoyama Y."/>
            <person name="Tsuchikane K."/>
            <person name="Noguchi M."/>
            <person name="Hirakata S."/>
            <person name="Ichikawa N."/>
            <person name="Ohji S."/>
            <person name="Yamazoe A."/>
            <person name="Fujita N."/>
        </authorList>
    </citation>
    <scope>NUCLEOTIDE SEQUENCE [LARGE SCALE GENOMIC DNA]</scope>
    <source>
        <strain evidence="4 5">NBRC 102218</strain>
    </source>
</reference>
<dbReference type="Proteomes" id="UP000016562">
    <property type="component" value="Unassembled WGS sequence"/>
</dbReference>
<proteinExistence type="predicted"/>
<dbReference type="PANTHER" id="PTHR11669:SF8">
    <property type="entry name" value="DNA POLYMERASE III SUBUNIT DELTA"/>
    <property type="match status" value="1"/>
</dbReference>
<dbReference type="SUPFAM" id="SSF52540">
    <property type="entry name" value="P-loop containing nucleoside triphosphate hydrolases"/>
    <property type="match status" value="1"/>
</dbReference>
<dbReference type="EMBL" id="BATM01000007">
    <property type="protein sequence ID" value="GAD78855.1"/>
    <property type="molecule type" value="Genomic_DNA"/>
</dbReference>
<dbReference type="GO" id="GO:0008408">
    <property type="term" value="F:3'-5' exonuclease activity"/>
    <property type="evidence" value="ECO:0007669"/>
    <property type="project" value="InterPro"/>
</dbReference>
<evidence type="ECO:0000313" key="4">
    <source>
        <dbReference type="EMBL" id="GAD78855.1"/>
    </source>
</evidence>
<dbReference type="GO" id="GO:0006261">
    <property type="term" value="P:DNA-templated DNA replication"/>
    <property type="evidence" value="ECO:0007669"/>
    <property type="project" value="TreeGrafter"/>
</dbReference>
<accession>U3AYP6</accession>
<name>U3AYP6_9VIBR</name>
<keyword evidence="2" id="KW-0808">Transferase</keyword>
<dbReference type="Pfam" id="PF13177">
    <property type="entry name" value="DNA_pol3_delta2"/>
    <property type="match status" value="1"/>
</dbReference>
<sequence length="320" mass="36157">MNNVQYPWLQETWKQLQSSLEQRVLPGALLFSATQGLGEDSIINALVKVQLCNNSDVEACGFCHSCELFQADTHPDFHRITPLEGKSSISVDQIREGNRYALESSQLGGKRVIVIEPAEAMTEQAMNALLKTLETPPSSCVFILRSHAPHRLLPTIKSRCQQWHIPTPDLKLYQLWLAENNIHQVPELYYQVCLGAPLTLKEFIEKKQNVEFDATITALADFLELEFSLPKSFVDACATQTLIKLNQLSLALIELQKGFFVPQATVDNHRGLKRLQSLVDYSVAFDMSRRLAKLIEQLTIHTGLNKELLLSQWLIESKTS</sequence>
<dbReference type="EC" id="2.7.7.7" evidence="1"/>